<dbReference type="RefSeq" id="WP_298963698.1">
    <property type="nucleotide sequence ID" value="NZ_JAQYXP010000007.1"/>
</dbReference>
<reference evidence="2 3" key="1">
    <citation type="journal article" date="2023" name="PLoS ONE">
        <title>Complete genome assembly of Hawai'i environmental nontuberculous mycobacteria reveals unexpected co-isolation with methylobacteria.</title>
        <authorList>
            <person name="Hendrix J."/>
            <person name="Epperson L.E."/>
            <person name="Tong E.I."/>
            <person name="Chan Y.L."/>
            <person name="Hasan N.A."/>
            <person name="Dawrs S.N."/>
            <person name="Norton G.J."/>
            <person name="Virdi R."/>
            <person name="Crooks J.L."/>
            <person name="Chan E.D."/>
            <person name="Honda J.R."/>
            <person name="Strong M."/>
        </authorList>
    </citation>
    <scope>NUCLEOTIDE SEQUENCE [LARGE SCALE GENOMIC DNA]</scope>
    <source>
        <strain evidence="2 3">NJH_HI04-1</strain>
    </source>
</reference>
<keyword evidence="3" id="KW-1185">Reference proteome</keyword>
<dbReference type="Gene3D" id="3.40.50.150">
    <property type="entry name" value="Vaccinia Virus protein VP39"/>
    <property type="match status" value="1"/>
</dbReference>
<dbReference type="Proteomes" id="UP001407347">
    <property type="component" value="Unassembled WGS sequence"/>
</dbReference>
<comment type="caution">
    <text evidence="2">The sequence shown here is derived from an EMBL/GenBank/DDBJ whole genome shotgun (WGS) entry which is preliminary data.</text>
</comment>
<organism evidence="2 3">
    <name type="scientific">Methylobacterium ajmalii</name>
    <dbReference type="NCBI Taxonomy" id="2738439"/>
    <lineage>
        <taxon>Bacteria</taxon>
        <taxon>Pseudomonadati</taxon>
        <taxon>Pseudomonadota</taxon>
        <taxon>Alphaproteobacteria</taxon>
        <taxon>Hyphomicrobiales</taxon>
        <taxon>Methylobacteriaceae</taxon>
        <taxon>Methylobacterium</taxon>
    </lineage>
</organism>
<name>A0ABV0A852_9HYPH</name>
<dbReference type="InterPro" id="IPR002723">
    <property type="entry name" value="BpsA_C"/>
</dbReference>
<dbReference type="EMBL" id="JAQYXP010000007">
    <property type="protein sequence ID" value="MEN3238810.1"/>
    <property type="molecule type" value="Genomic_DNA"/>
</dbReference>
<evidence type="ECO:0000259" key="1">
    <source>
        <dbReference type="Pfam" id="PF01861"/>
    </source>
</evidence>
<proteinExistence type="predicted"/>
<evidence type="ECO:0000313" key="3">
    <source>
        <dbReference type="Proteomes" id="UP001407347"/>
    </source>
</evidence>
<dbReference type="InterPro" id="IPR029063">
    <property type="entry name" value="SAM-dependent_MTases_sf"/>
</dbReference>
<dbReference type="SUPFAM" id="SSF53335">
    <property type="entry name" value="S-adenosyl-L-methionine-dependent methyltransferases"/>
    <property type="match status" value="1"/>
</dbReference>
<evidence type="ECO:0000313" key="2">
    <source>
        <dbReference type="EMBL" id="MEN3238810.1"/>
    </source>
</evidence>
<feature type="domain" description="N(4)-bis(aminopropyl)spermidine synthase C-terminal" evidence="1">
    <location>
        <begin position="96"/>
        <end position="295"/>
    </location>
</feature>
<sequence>MRARPNYDLVERIVLRCIAAGNASTFNQILRNAPVNDRTLRVCLEKLIQSDQIYKIGDKFVSRAERNARNIVPSCECPTCEGRSIVANPEISAKFTQFVEIARRAPPFIQDYNQRPVTFDTAWHRALFALQPNKIPPKRVILLGDDDLTSIPFAMLLPDSEVIVLEADKRIVDFLNIVSEELSHDGFSAIEYDARKKVDDRYLGTADLAVCDPSSTLFELFISRCIDLSAKDGAGNILTFVHPTYFVQDIGLQKLFSDMNLVIRAMIPAFNRYKLHDNDICSNQDIVPINSSDKETIAFVESLVMLGVCEDSKPVIVGDLDLNYEELYGETATRRFDKLK</sequence>
<accession>A0ABV0A852</accession>
<gene>
    <name evidence="2" type="ORF">PUR29_35825</name>
</gene>
<protein>
    <submittedName>
        <fullName evidence="2">Bis-aminopropyl spermidine synthase family protein</fullName>
    </submittedName>
</protein>
<dbReference type="Pfam" id="PF01861">
    <property type="entry name" value="BpsA_C"/>
    <property type="match status" value="1"/>
</dbReference>